<evidence type="ECO:0000313" key="6">
    <source>
        <dbReference type="EMBL" id="AEU34504.1"/>
    </source>
</evidence>
<dbReference type="InterPro" id="IPR050386">
    <property type="entry name" value="Glycosyl_hydrolase_5"/>
</dbReference>
<feature type="chain" id="PRO_5003512218" evidence="4">
    <location>
        <begin position="27"/>
        <end position="411"/>
    </location>
</feature>
<evidence type="ECO:0000313" key="7">
    <source>
        <dbReference type="Proteomes" id="UP000007113"/>
    </source>
</evidence>
<organism evidence="6 7">
    <name type="scientific">Granulicella mallensis (strain ATCC BAA-1857 / DSM 23137 / MP5ACTX8)</name>
    <dbReference type="NCBI Taxonomy" id="682795"/>
    <lineage>
        <taxon>Bacteria</taxon>
        <taxon>Pseudomonadati</taxon>
        <taxon>Acidobacteriota</taxon>
        <taxon>Terriglobia</taxon>
        <taxon>Terriglobales</taxon>
        <taxon>Acidobacteriaceae</taxon>
        <taxon>Granulicella</taxon>
    </lineage>
</organism>
<sequence length="411" mass="47170" precursor="true">MLNRRLCTLLLSAVALFPLASRAQYAHTQGEQVIGRDGKPLLLRGTNLGNWMVPEGYMWQFGGHVQSSREIEALVAELIGPERSKTFWQQWRDNYVTQSDIHLIHQAGFNSIRVPMHYRFFQSDDAEGFRLLDRLVKWSRAEGIYLVLDMHAAPGGQTGTNIDDSDGYPWLFTDQSSQQQLLDTWQRIARHYRNEPVILGYDLLNEPIPTYPKLHGLNPLLEPLYKRTAAVIRKEDKHHILILGGAQWDNNFDVFGPPFDSNVIYEWHKYKVLVPDQNLVQRYVDFRTKNHVPIWLGESGENKDEWLATFRTVLEKNNIGWAFWPYKKLANPTAVETVTPPADWPNIVAYAKLPNGVGLTSERLKDRPEQEVIDRAFAQLIENIKLSHCTTNLGYVRALLPETTLTSAANQ</sequence>
<dbReference type="InterPro" id="IPR018087">
    <property type="entry name" value="Glyco_hydro_5_CS"/>
</dbReference>
<comment type="similarity">
    <text evidence="3">Belongs to the glycosyl hydrolase 5 (cellulase A) family.</text>
</comment>
<dbReference type="PANTHER" id="PTHR31297">
    <property type="entry name" value="GLUCAN ENDO-1,6-BETA-GLUCOSIDASE B"/>
    <property type="match status" value="1"/>
</dbReference>
<dbReference type="GO" id="GO:0008422">
    <property type="term" value="F:beta-glucosidase activity"/>
    <property type="evidence" value="ECO:0007669"/>
    <property type="project" value="TreeGrafter"/>
</dbReference>
<gene>
    <name evidence="6" type="ordered locus">AciX8_0146</name>
</gene>
<dbReference type="EMBL" id="CP003130">
    <property type="protein sequence ID" value="AEU34504.1"/>
    <property type="molecule type" value="Genomic_DNA"/>
</dbReference>
<dbReference type="eggNOG" id="COG2730">
    <property type="taxonomic scope" value="Bacteria"/>
</dbReference>
<dbReference type="Proteomes" id="UP000007113">
    <property type="component" value="Chromosome"/>
</dbReference>
<dbReference type="KEGG" id="gma:AciX8_0146"/>
<evidence type="ECO:0000256" key="2">
    <source>
        <dbReference type="ARBA" id="ARBA00023295"/>
    </source>
</evidence>
<name>G8NYU1_GRAMM</name>
<dbReference type="AlphaFoldDB" id="G8NYU1"/>
<dbReference type="HOGENOM" id="CLU_031875_0_0_0"/>
<dbReference type="STRING" id="682795.AciX8_0146"/>
<keyword evidence="7" id="KW-1185">Reference proteome</keyword>
<keyword evidence="2 3" id="KW-0326">Glycosidase</keyword>
<evidence type="ECO:0000256" key="1">
    <source>
        <dbReference type="ARBA" id="ARBA00022801"/>
    </source>
</evidence>
<feature type="signal peptide" evidence="4">
    <location>
        <begin position="1"/>
        <end position="26"/>
    </location>
</feature>
<keyword evidence="1 3" id="KW-0378">Hydrolase</keyword>
<dbReference type="GO" id="GO:0009986">
    <property type="term" value="C:cell surface"/>
    <property type="evidence" value="ECO:0007669"/>
    <property type="project" value="TreeGrafter"/>
</dbReference>
<proteinExistence type="inferred from homology"/>
<evidence type="ECO:0000256" key="3">
    <source>
        <dbReference type="RuleBase" id="RU361153"/>
    </source>
</evidence>
<dbReference type="Pfam" id="PF00150">
    <property type="entry name" value="Cellulase"/>
    <property type="match status" value="1"/>
</dbReference>
<reference evidence="6 7" key="1">
    <citation type="submission" date="2011-11" db="EMBL/GenBank/DDBJ databases">
        <title>Complete sequence of Granulicella mallensis MP5ACTX8.</title>
        <authorList>
            <consortium name="US DOE Joint Genome Institute"/>
            <person name="Lucas S."/>
            <person name="Copeland A."/>
            <person name="Lapidus A."/>
            <person name="Cheng J.-F."/>
            <person name="Goodwin L."/>
            <person name="Pitluck S."/>
            <person name="Peters L."/>
            <person name="Lu M."/>
            <person name="Detter J.C."/>
            <person name="Han C."/>
            <person name="Tapia R."/>
            <person name="Land M."/>
            <person name="Hauser L."/>
            <person name="Kyrpides N."/>
            <person name="Ivanova N."/>
            <person name="Mikhailova N."/>
            <person name="Pagani I."/>
            <person name="Rawat S."/>
            <person name="Mannisto M."/>
            <person name="Haggblom M."/>
            <person name="Woyke T."/>
        </authorList>
    </citation>
    <scope>NUCLEOTIDE SEQUENCE [LARGE SCALE GENOMIC DNA]</scope>
    <source>
        <strain evidence="7">ATCC BAA-1857 / DSM 23137 / MP5ACTX8</strain>
    </source>
</reference>
<accession>G8NYU1</accession>
<dbReference type="SUPFAM" id="SSF51445">
    <property type="entry name" value="(Trans)glycosidases"/>
    <property type="match status" value="1"/>
</dbReference>
<dbReference type="InterPro" id="IPR017853">
    <property type="entry name" value="GH"/>
</dbReference>
<protein>
    <submittedName>
        <fullName evidence="6">Glycoside hydrolase family 5</fullName>
    </submittedName>
</protein>
<dbReference type="InterPro" id="IPR001547">
    <property type="entry name" value="Glyco_hydro_5"/>
</dbReference>
<dbReference type="PROSITE" id="PS00659">
    <property type="entry name" value="GLYCOSYL_HYDROL_F5"/>
    <property type="match status" value="1"/>
</dbReference>
<keyword evidence="4" id="KW-0732">Signal</keyword>
<dbReference type="GO" id="GO:0009251">
    <property type="term" value="P:glucan catabolic process"/>
    <property type="evidence" value="ECO:0007669"/>
    <property type="project" value="TreeGrafter"/>
</dbReference>
<dbReference type="RefSeq" id="WP_014263388.1">
    <property type="nucleotide sequence ID" value="NC_016631.1"/>
</dbReference>
<dbReference type="PANTHER" id="PTHR31297:SF13">
    <property type="entry name" value="PUTATIVE-RELATED"/>
    <property type="match status" value="1"/>
</dbReference>
<dbReference type="Gene3D" id="3.20.20.80">
    <property type="entry name" value="Glycosidases"/>
    <property type="match status" value="1"/>
</dbReference>
<evidence type="ECO:0000256" key="4">
    <source>
        <dbReference type="SAM" id="SignalP"/>
    </source>
</evidence>
<dbReference type="GO" id="GO:0005576">
    <property type="term" value="C:extracellular region"/>
    <property type="evidence" value="ECO:0007669"/>
    <property type="project" value="TreeGrafter"/>
</dbReference>
<evidence type="ECO:0000259" key="5">
    <source>
        <dbReference type="Pfam" id="PF00150"/>
    </source>
</evidence>
<feature type="domain" description="Glycoside hydrolase family 5" evidence="5">
    <location>
        <begin position="86"/>
        <end position="326"/>
    </location>
</feature>